<dbReference type="EMBL" id="RWJN01000019">
    <property type="protein sequence ID" value="TCD70562.1"/>
    <property type="molecule type" value="Genomic_DNA"/>
</dbReference>
<dbReference type="AlphaFoldDB" id="A0A4R0RTJ0"/>
<gene>
    <name evidence="1" type="ORF">EIP91_002908</name>
</gene>
<organism evidence="1 2">
    <name type="scientific">Steccherinum ochraceum</name>
    <dbReference type="NCBI Taxonomy" id="92696"/>
    <lineage>
        <taxon>Eukaryota</taxon>
        <taxon>Fungi</taxon>
        <taxon>Dikarya</taxon>
        <taxon>Basidiomycota</taxon>
        <taxon>Agaricomycotina</taxon>
        <taxon>Agaricomycetes</taxon>
        <taxon>Polyporales</taxon>
        <taxon>Steccherinaceae</taxon>
        <taxon>Steccherinum</taxon>
    </lineage>
</organism>
<reference evidence="1 2" key="1">
    <citation type="submission" date="2018-11" db="EMBL/GenBank/DDBJ databases">
        <title>Genome assembly of Steccherinum ochraceum LE-BIN_3174, the white-rot fungus of the Steccherinaceae family (The Residual Polyporoid clade, Polyporales, Basidiomycota).</title>
        <authorList>
            <person name="Fedorova T.V."/>
            <person name="Glazunova O.A."/>
            <person name="Landesman E.O."/>
            <person name="Moiseenko K.V."/>
            <person name="Psurtseva N.V."/>
            <person name="Savinova O.S."/>
            <person name="Shakhova N.V."/>
            <person name="Tyazhelova T.V."/>
            <person name="Vasina D.V."/>
        </authorList>
    </citation>
    <scope>NUCLEOTIDE SEQUENCE [LARGE SCALE GENOMIC DNA]</scope>
    <source>
        <strain evidence="1 2">LE-BIN_3174</strain>
    </source>
</reference>
<evidence type="ECO:0000313" key="2">
    <source>
        <dbReference type="Proteomes" id="UP000292702"/>
    </source>
</evidence>
<keyword evidence="2" id="KW-1185">Reference proteome</keyword>
<evidence type="ECO:0000313" key="1">
    <source>
        <dbReference type="EMBL" id="TCD70562.1"/>
    </source>
</evidence>
<proteinExistence type="predicted"/>
<comment type="caution">
    <text evidence="1">The sequence shown here is derived from an EMBL/GenBank/DDBJ whole genome shotgun (WGS) entry which is preliminary data.</text>
</comment>
<accession>A0A4R0RTJ0</accession>
<sequence length="427" mass="47696">MKKGFRPNVALHDKSRKPVVGVDTNDALMNDLVVHAEYSELSAFALLCKNAFDAEFAVSLVAGSDPYASKVVVAYEADKLDEATVARFCTDVLGILGATKNIGADDEKLSLSKQALWSLIVSHGLKRLQYLLTKDGKAKSFDELSTLLRGSADEEENRRVEIFFQGLSTIFTILRTLQNAVFPVDLTPLVEALNALDDRDSSMRYLNGWSPSDDVFVPDSLFTSVRTWLYDMVLLADKSIRVLIASNKQVFSGKIAVEVATQTATKPRVNCRNPNDCLELYRRSVERKIGEDERSEALVLHAKKHWRELGGDDDQTTTTHCDCALFLHLLRSRATPLAGEEAIVMGMSSSPCFGTTVNKVKVRYIKAPDHWDTRPWVMPVLAESVEAFGEEVLQKVQNNMTTYYEVALLNLCDWAPPEEKRIVRAEK</sequence>
<name>A0A4R0RTJ0_9APHY</name>
<dbReference type="Proteomes" id="UP000292702">
    <property type="component" value="Unassembled WGS sequence"/>
</dbReference>
<protein>
    <submittedName>
        <fullName evidence="1">Uncharacterized protein</fullName>
    </submittedName>
</protein>